<gene>
    <name evidence="1" type="ORF">PHSY_005687</name>
</gene>
<protein>
    <submittedName>
        <fullName evidence="1">Vacuolar protein sorting-associated protein 52</fullName>
    </submittedName>
</protein>
<proteinExistence type="predicted"/>
<evidence type="ECO:0000313" key="2">
    <source>
        <dbReference type="Proteomes" id="UP000014071"/>
    </source>
</evidence>
<evidence type="ECO:0000313" key="1">
    <source>
        <dbReference type="EMBL" id="GAC98098.1"/>
    </source>
</evidence>
<organism evidence="1 2">
    <name type="scientific">Pseudozyma hubeiensis (strain SY62)</name>
    <name type="common">Yeast</name>
    <dbReference type="NCBI Taxonomy" id="1305764"/>
    <lineage>
        <taxon>Eukaryota</taxon>
        <taxon>Fungi</taxon>
        <taxon>Dikarya</taxon>
        <taxon>Basidiomycota</taxon>
        <taxon>Ustilaginomycotina</taxon>
        <taxon>Ustilaginomycetes</taxon>
        <taxon>Ustilaginales</taxon>
        <taxon>Ustilaginaceae</taxon>
        <taxon>Pseudozyma</taxon>
    </lineage>
</organism>
<sequence length="111" mass="12555">MLMRKLDEKNAVTCECGRFLNLTQFLSGAFRSVTQTIICTRMSMLLLYFDHTNHCIDRHRLDRKKTVILDTASSFTTSGSSGSRFPKSSSTRKTPCCIAVNLRPSIINFLT</sequence>
<accession>R9P9N1</accession>
<dbReference type="Proteomes" id="UP000014071">
    <property type="component" value="Unassembled WGS sequence"/>
</dbReference>
<keyword evidence="2" id="KW-1185">Reference proteome</keyword>
<dbReference type="EMBL" id="DF238815">
    <property type="protein sequence ID" value="GAC98098.1"/>
    <property type="molecule type" value="Genomic_DNA"/>
</dbReference>
<reference evidence="2" key="1">
    <citation type="journal article" date="2013" name="Genome Announc.">
        <title>Draft genome sequence of the basidiomycetous yeast-like fungus Pseudozyma hubeiensis SY62, which produces an abundant amount of the biosurfactant mannosylerythritol lipids.</title>
        <authorList>
            <person name="Konishi M."/>
            <person name="Hatada Y."/>
            <person name="Horiuchi J."/>
        </authorList>
    </citation>
    <scope>NUCLEOTIDE SEQUENCE [LARGE SCALE GENOMIC DNA]</scope>
    <source>
        <strain evidence="2">SY62</strain>
    </source>
</reference>
<dbReference type="AlphaFoldDB" id="R9P9N1"/>
<dbReference type="RefSeq" id="XP_012191685.1">
    <property type="nucleotide sequence ID" value="XM_012336295.1"/>
</dbReference>
<name>R9P9N1_PSEHS</name>
<dbReference type="GeneID" id="24110964"/>
<dbReference type="HOGENOM" id="CLU_2159541_0_0_1"/>